<evidence type="ECO:0000313" key="3">
    <source>
        <dbReference type="Proteomes" id="UP000198935"/>
    </source>
</evidence>
<dbReference type="EMBL" id="FNPI01000005">
    <property type="protein sequence ID" value="SDZ04502.1"/>
    <property type="molecule type" value="Genomic_DNA"/>
</dbReference>
<feature type="transmembrane region" description="Helical" evidence="1">
    <location>
        <begin position="34"/>
        <end position="52"/>
    </location>
</feature>
<feature type="transmembrane region" description="Helical" evidence="1">
    <location>
        <begin position="64"/>
        <end position="84"/>
    </location>
</feature>
<name>A0A1H3PT59_9BACI</name>
<accession>A0A1H3PT59</accession>
<dbReference type="AlphaFoldDB" id="A0A1H3PT59"/>
<keyword evidence="1" id="KW-0812">Transmembrane</keyword>
<evidence type="ECO:0000313" key="2">
    <source>
        <dbReference type="EMBL" id="SDZ04502.1"/>
    </source>
</evidence>
<keyword evidence="1" id="KW-0472">Membrane</keyword>
<feature type="transmembrane region" description="Helical" evidence="1">
    <location>
        <begin position="6"/>
        <end position="27"/>
    </location>
</feature>
<organism evidence="2 3">
    <name type="scientific">Evansella caseinilytica</name>
    <dbReference type="NCBI Taxonomy" id="1503961"/>
    <lineage>
        <taxon>Bacteria</taxon>
        <taxon>Bacillati</taxon>
        <taxon>Bacillota</taxon>
        <taxon>Bacilli</taxon>
        <taxon>Bacillales</taxon>
        <taxon>Bacillaceae</taxon>
        <taxon>Evansella</taxon>
    </lineage>
</organism>
<sequence length="102" mass="11361">MLEPHYLAIILIVIFYVGSEVLLWYYPAYSMLKYVPGIAGIAVSLIVGYVAIRNDTAFADAVDRLFFAVCLSGLSIILIVVMSIRKPKKPGRKLQRSSKPVK</sequence>
<proteinExistence type="predicted"/>
<gene>
    <name evidence="2" type="ORF">SAMN05421736_105204</name>
</gene>
<keyword evidence="1" id="KW-1133">Transmembrane helix</keyword>
<reference evidence="3" key="1">
    <citation type="submission" date="2016-10" db="EMBL/GenBank/DDBJ databases">
        <authorList>
            <person name="Varghese N."/>
            <person name="Submissions S."/>
        </authorList>
    </citation>
    <scope>NUCLEOTIDE SEQUENCE [LARGE SCALE GENOMIC DNA]</scope>
    <source>
        <strain evidence="3">SP</strain>
    </source>
</reference>
<protein>
    <submittedName>
        <fullName evidence="2">Uncharacterized protein</fullName>
    </submittedName>
</protein>
<dbReference type="Proteomes" id="UP000198935">
    <property type="component" value="Unassembled WGS sequence"/>
</dbReference>
<keyword evidence="3" id="KW-1185">Reference proteome</keyword>
<evidence type="ECO:0000256" key="1">
    <source>
        <dbReference type="SAM" id="Phobius"/>
    </source>
</evidence>
<dbReference type="OrthoDB" id="9964144at2"/>
<dbReference type="STRING" id="1503961.SAMN05421736_105204"/>